<feature type="region of interest" description="Disordered" evidence="1">
    <location>
        <begin position="30"/>
        <end position="53"/>
    </location>
</feature>
<protein>
    <recommendedName>
        <fullName evidence="2">DUF4113 domain-containing protein</fullName>
    </recommendedName>
</protein>
<dbReference type="Pfam" id="PF13438">
    <property type="entry name" value="DUF4113"/>
    <property type="match status" value="1"/>
</dbReference>
<dbReference type="InterPro" id="IPR025188">
    <property type="entry name" value="DUF4113"/>
</dbReference>
<dbReference type="Proteomes" id="UP000543554">
    <property type="component" value="Unassembled WGS sequence"/>
</dbReference>
<sequence>MKAMDACNARLGSGSVVPARAGLAQPRRAWMTKFEMRTPRNTTQAGERPVAKA</sequence>
<evidence type="ECO:0000259" key="2">
    <source>
        <dbReference type="Pfam" id="PF13438"/>
    </source>
</evidence>
<comment type="caution">
    <text evidence="3">The sequence shown here is derived from an EMBL/GenBank/DDBJ whole genome shotgun (WGS) entry which is preliminary data.</text>
</comment>
<keyword evidence="4" id="KW-1185">Reference proteome</keyword>
<accession>A0AA40S5L1</accession>
<dbReference type="EMBL" id="JACJIB010000007">
    <property type="protein sequence ID" value="MBA8914945.1"/>
    <property type="molecule type" value="Genomic_DNA"/>
</dbReference>
<proteinExistence type="predicted"/>
<feature type="domain" description="DUF4113" evidence="2">
    <location>
        <begin position="1"/>
        <end position="49"/>
    </location>
</feature>
<organism evidence="3 4">
    <name type="scientific">Methylorubrum thiocyanatum</name>
    <dbReference type="NCBI Taxonomy" id="47958"/>
    <lineage>
        <taxon>Bacteria</taxon>
        <taxon>Pseudomonadati</taxon>
        <taxon>Pseudomonadota</taxon>
        <taxon>Alphaproteobacteria</taxon>
        <taxon>Hyphomicrobiales</taxon>
        <taxon>Methylobacteriaceae</taxon>
        <taxon>Methylorubrum</taxon>
    </lineage>
</organism>
<evidence type="ECO:0000313" key="3">
    <source>
        <dbReference type="EMBL" id="MBA8914945.1"/>
    </source>
</evidence>
<evidence type="ECO:0000256" key="1">
    <source>
        <dbReference type="SAM" id="MobiDB-lite"/>
    </source>
</evidence>
<gene>
    <name evidence="3" type="ORF">HNR51_004041</name>
</gene>
<dbReference type="AlphaFoldDB" id="A0AA40S5L1"/>
<evidence type="ECO:0000313" key="4">
    <source>
        <dbReference type="Proteomes" id="UP000543554"/>
    </source>
</evidence>
<reference evidence="3 4" key="1">
    <citation type="submission" date="2020-08" db="EMBL/GenBank/DDBJ databases">
        <title>Genomic Encyclopedia of Type Strains, Phase IV (KMG-IV): sequencing the most valuable type-strain genomes for metagenomic binning, comparative biology and taxonomic classification.</title>
        <authorList>
            <person name="Goeker M."/>
        </authorList>
    </citation>
    <scope>NUCLEOTIDE SEQUENCE [LARGE SCALE GENOMIC DNA]</scope>
    <source>
        <strain evidence="3 4">DSM 11490</strain>
    </source>
</reference>
<name>A0AA40S5L1_9HYPH</name>